<dbReference type="Pfam" id="PF00535">
    <property type="entry name" value="Glycos_transf_2"/>
    <property type="match status" value="1"/>
</dbReference>
<dbReference type="InterPro" id="IPR001173">
    <property type="entry name" value="Glyco_trans_2-like"/>
</dbReference>
<dbReference type="Gene3D" id="3.90.550.10">
    <property type="entry name" value="Spore Coat Polysaccharide Biosynthesis Protein SpsA, Chain A"/>
    <property type="match status" value="1"/>
</dbReference>
<dbReference type="PANTHER" id="PTHR43685:SF2">
    <property type="entry name" value="GLYCOSYLTRANSFERASE 2-LIKE DOMAIN-CONTAINING PROTEIN"/>
    <property type="match status" value="1"/>
</dbReference>
<accession>A0A448IZZ5</accession>
<dbReference type="InterPro" id="IPR050834">
    <property type="entry name" value="Glycosyltransf_2"/>
</dbReference>
<protein>
    <submittedName>
        <fullName evidence="2">Glycosyl transferase family protein</fullName>
    </submittedName>
</protein>
<dbReference type="GO" id="GO:0016740">
    <property type="term" value="F:transferase activity"/>
    <property type="evidence" value="ECO:0007669"/>
    <property type="project" value="UniProtKB-KW"/>
</dbReference>
<dbReference type="KEGG" id="mauu:NCTC10437_05034"/>
<dbReference type="InterPro" id="IPR029044">
    <property type="entry name" value="Nucleotide-diphossugar_trans"/>
</dbReference>
<name>A0A448IZZ5_MYCAU</name>
<sequence length="283" mass="31250">MTLLIVTPMYNEADNVSGLVATLQAQRFRDFDWVVVDDGSTDGTAERLAEADTENLATVLSKTNDGGLLGGSEFKAWRFGVDKTLPLKPYSHVMKLDADARLAPDYLERVIELAQGRVGVAGGVIATRGMAEQKFHVPGPVKLYTIDAYRATESLVAAHGFDAIDEIAVSYYAGLETRVDTGAHFELARAIGASAGEIQGRYRNGRTSRWIGYSFPYFLVHCLRYIARRPYVIGAFALLWGYLTAGPGPFAPELKKDHARMQRAKLARAIRNPVGFWREAYKI</sequence>
<reference evidence="2 3" key="1">
    <citation type="submission" date="2018-12" db="EMBL/GenBank/DDBJ databases">
        <authorList>
            <consortium name="Pathogen Informatics"/>
        </authorList>
    </citation>
    <scope>NUCLEOTIDE SEQUENCE [LARGE SCALE GENOMIC DNA]</scope>
    <source>
        <strain evidence="2 3">NCTC10437</strain>
    </source>
</reference>
<dbReference type="STRING" id="1791.GCA_001049355_04321"/>
<dbReference type="CDD" id="cd00761">
    <property type="entry name" value="Glyco_tranf_GTA_type"/>
    <property type="match status" value="1"/>
</dbReference>
<dbReference type="Proteomes" id="UP000279306">
    <property type="component" value="Chromosome"/>
</dbReference>
<dbReference type="EMBL" id="LR134356">
    <property type="protein sequence ID" value="VEG58012.1"/>
    <property type="molecule type" value="Genomic_DNA"/>
</dbReference>
<evidence type="ECO:0000259" key="1">
    <source>
        <dbReference type="Pfam" id="PF00535"/>
    </source>
</evidence>
<evidence type="ECO:0000313" key="3">
    <source>
        <dbReference type="Proteomes" id="UP000279306"/>
    </source>
</evidence>
<evidence type="ECO:0000313" key="2">
    <source>
        <dbReference type="EMBL" id="VEG58012.1"/>
    </source>
</evidence>
<dbReference type="AlphaFoldDB" id="A0A448IZZ5"/>
<gene>
    <name evidence="2" type="ORF">NCTC10437_05034</name>
</gene>
<keyword evidence="2" id="KW-0808">Transferase</keyword>
<dbReference type="OrthoDB" id="9810303at2"/>
<proteinExistence type="predicted"/>
<dbReference type="RefSeq" id="WP_048634173.1">
    <property type="nucleotide sequence ID" value="NZ_CVQQ01000017.1"/>
</dbReference>
<organism evidence="2 3">
    <name type="scientific">Mycolicibacterium aurum</name>
    <name type="common">Mycobacterium aurum</name>
    <dbReference type="NCBI Taxonomy" id="1791"/>
    <lineage>
        <taxon>Bacteria</taxon>
        <taxon>Bacillati</taxon>
        <taxon>Actinomycetota</taxon>
        <taxon>Actinomycetes</taxon>
        <taxon>Mycobacteriales</taxon>
        <taxon>Mycobacteriaceae</taxon>
        <taxon>Mycolicibacterium</taxon>
    </lineage>
</organism>
<feature type="domain" description="Glycosyltransferase 2-like" evidence="1">
    <location>
        <begin position="5"/>
        <end position="137"/>
    </location>
</feature>
<dbReference type="PANTHER" id="PTHR43685">
    <property type="entry name" value="GLYCOSYLTRANSFERASE"/>
    <property type="match status" value="1"/>
</dbReference>
<keyword evidence="3" id="KW-1185">Reference proteome</keyword>
<dbReference type="SUPFAM" id="SSF53448">
    <property type="entry name" value="Nucleotide-diphospho-sugar transferases"/>
    <property type="match status" value="1"/>
</dbReference>